<organism evidence="3 4">
    <name type="scientific">Vigna angularis var. angularis</name>
    <dbReference type="NCBI Taxonomy" id="157739"/>
    <lineage>
        <taxon>Eukaryota</taxon>
        <taxon>Viridiplantae</taxon>
        <taxon>Streptophyta</taxon>
        <taxon>Embryophyta</taxon>
        <taxon>Tracheophyta</taxon>
        <taxon>Spermatophyta</taxon>
        <taxon>Magnoliopsida</taxon>
        <taxon>eudicotyledons</taxon>
        <taxon>Gunneridae</taxon>
        <taxon>Pentapetalae</taxon>
        <taxon>rosids</taxon>
        <taxon>fabids</taxon>
        <taxon>Fabales</taxon>
        <taxon>Fabaceae</taxon>
        <taxon>Papilionoideae</taxon>
        <taxon>50 kb inversion clade</taxon>
        <taxon>NPAAA clade</taxon>
        <taxon>indigoferoid/millettioid clade</taxon>
        <taxon>Phaseoleae</taxon>
        <taxon>Vigna</taxon>
    </lineage>
</organism>
<feature type="domain" description="Integrase zinc-binding" evidence="2">
    <location>
        <begin position="39"/>
        <end position="75"/>
    </location>
</feature>
<proteinExistence type="predicted"/>
<keyword evidence="4" id="KW-1185">Reference proteome</keyword>
<name>A0A0S3RIC3_PHAAN</name>
<feature type="compositionally biased region" description="Basic residues" evidence="1">
    <location>
        <begin position="76"/>
        <end position="87"/>
    </location>
</feature>
<accession>A0A0S3RIC3</accession>
<feature type="region of interest" description="Disordered" evidence="1">
    <location>
        <begin position="74"/>
        <end position="93"/>
    </location>
</feature>
<dbReference type="EMBL" id="AP015035">
    <property type="protein sequence ID" value="BAT80272.1"/>
    <property type="molecule type" value="Genomic_DNA"/>
</dbReference>
<dbReference type="AlphaFoldDB" id="A0A0S3RIC3"/>
<dbReference type="Proteomes" id="UP000291084">
    <property type="component" value="Chromosome 2"/>
</dbReference>
<dbReference type="Pfam" id="PF17921">
    <property type="entry name" value="Integrase_H2C2"/>
    <property type="match status" value="1"/>
</dbReference>
<evidence type="ECO:0000259" key="2">
    <source>
        <dbReference type="Pfam" id="PF17921"/>
    </source>
</evidence>
<dbReference type="Gene3D" id="1.10.340.70">
    <property type="match status" value="1"/>
</dbReference>
<protein>
    <recommendedName>
        <fullName evidence="2">Integrase zinc-binding domain-containing protein</fullName>
    </recommendedName>
</protein>
<reference evidence="3 4" key="1">
    <citation type="journal article" date="2015" name="Sci. Rep.">
        <title>The power of single molecule real-time sequencing technology in the de novo assembly of a eukaryotic genome.</title>
        <authorList>
            <person name="Sakai H."/>
            <person name="Naito K."/>
            <person name="Ogiso-Tanaka E."/>
            <person name="Takahashi Y."/>
            <person name="Iseki K."/>
            <person name="Muto C."/>
            <person name="Satou K."/>
            <person name="Teruya K."/>
            <person name="Shiroma A."/>
            <person name="Shimoji M."/>
            <person name="Hirano T."/>
            <person name="Itoh T."/>
            <person name="Kaga A."/>
            <person name="Tomooka N."/>
        </authorList>
    </citation>
    <scope>NUCLEOTIDE SEQUENCE [LARGE SCALE GENOMIC DNA]</scope>
    <source>
        <strain evidence="4">cv. Shumari</strain>
    </source>
</reference>
<gene>
    <name evidence="3" type="primary">Vigan.02G327000</name>
    <name evidence="3" type="ORF">VIGAN_02327000</name>
</gene>
<sequence>MSAVMEDLLVNPTAHSLYELQKGRLYYHDKLVLPKHYSRIPTIIQELHESPLGGHSGYFRILKRIAGALHWEAARKGHNRKEQRKSTSKGAKGNTAILNNALIENVVFVASDSPNKR</sequence>
<evidence type="ECO:0000256" key="1">
    <source>
        <dbReference type="SAM" id="MobiDB-lite"/>
    </source>
</evidence>
<dbReference type="InterPro" id="IPR041588">
    <property type="entry name" value="Integrase_H2C2"/>
</dbReference>
<evidence type="ECO:0000313" key="4">
    <source>
        <dbReference type="Proteomes" id="UP000291084"/>
    </source>
</evidence>
<evidence type="ECO:0000313" key="3">
    <source>
        <dbReference type="EMBL" id="BAT80272.1"/>
    </source>
</evidence>